<dbReference type="AlphaFoldDB" id="A0A383C2L7"/>
<reference evidence="1" key="1">
    <citation type="submission" date="2018-05" db="EMBL/GenBank/DDBJ databases">
        <authorList>
            <person name="Lanie J.A."/>
            <person name="Ng W.-L."/>
            <person name="Kazmierczak K.M."/>
            <person name="Andrzejewski T.M."/>
            <person name="Davidsen T.M."/>
            <person name="Wayne K.J."/>
            <person name="Tettelin H."/>
            <person name="Glass J.I."/>
            <person name="Rusch D."/>
            <person name="Podicherti R."/>
            <person name="Tsui H.-C.T."/>
            <person name="Winkler M.E."/>
        </authorList>
    </citation>
    <scope>NUCLEOTIDE SEQUENCE</scope>
</reference>
<accession>A0A383C2L7</accession>
<dbReference type="EMBL" id="UINC01205225">
    <property type="protein sequence ID" value="SVE26299.1"/>
    <property type="molecule type" value="Genomic_DNA"/>
</dbReference>
<sequence>MQAIEWYRQGKLAEIAEYCLFDVKITKMVHEYGATYSYLYYTNKFGNKLKVEINW</sequence>
<name>A0A383C2L7_9ZZZZ</name>
<organism evidence="1">
    <name type="scientific">marine metagenome</name>
    <dbReference type="NCBI Taxonomy" id="408172"/>
    <lineage>
        <taxon>unclassified sequences</taxon>
        <taxon>metagenomes</taxon>
        <taxon>ecological metagenomes</taxon>
    </lineage>
</organism>
<evidence type="ECO:0000313" key="1">
    <source>
        <dbReference type="EMBL" id="SVE26299.1"/>
    </source>
</evidence>
<gene>
    <name evidence="1" type="ORF">METZ01_LOCUS479153</name>
</gene>
<proteinExistence type="predicted"/>
<protein>
    <submittedName>
        <fullName evidence="1">Uncharacterized protein</fullName>
    </submittedName>
</protein>